<dbReference type="CDD" id="cd04179">
    <property type="entry name" value="DPM_DPG-synthase_like"/>
    <property type="match status" value="1"/>
</dbReference>
<keyword evidence="1" id="KW-1133">Transmembrane helix</keyword>
<dbReference type="EMBL" id="MFGO01000007">
    <property type="protein sequence ID" value="OGF41628.1"/>
    <property type="molecule type" value="Genomic_DNA"/>
</dbReference>
<name>A0A1F5TS33_9BACT</name>
<dbReference type="InterPro" id="IPR050256">
    <property type="entry name" value="Glycosyltransferase_2"/>
</dbReference>
<dbReference type="Proteomes" id="UP000177579">
    <property type="component" value="Unassembled WGS sequence"/>
</dbReference>
<proteinExistence type="predicted"/>
<organism evidence="3 4">
    <name type="scientific">Candidatus Falkowbacteria bacterium RIFOXYD2_FULL_34_120</name>
    <dbReference type="NCBI Taxonomy" id="1798007"/>
    <lineage>
        <taxon>Bacteria</taxon>
        <taxon>Candidatus Falkowiibacteriota</taxon>
    </lineage>
</organism>
<dbReference type="PANTHER" id="PTHR48090:SF7">
    <property type="entry name" value="RFBJ PROTEIN"/>
    <property type="match status" value="1"/>
</dbReference>
<evidence type="ECO:0000256" key="1">
    <source>
        <dbReference type="SAM" id="Phobius"/>
    </source>
</evidence>
<dbReference type="Gene3D" id="3.90.550.10">
    <property type="entry name" value="Spore Coat Polysaccharide Biosynthesis Protein SpsA, Chain A"/>
    <property type="match status" value="1"/>
</dbReference>
<feature type="domain" description="Glycosyltransferase 2-like" evidence="2">
    <location>
        <begin position="6"/>
        <end position="162"/>
    </location>
</feature>
<gene>
    <name evidence="3" type="ORF">A2531_06330</name>
</gene>
<protein>
    <recommendedName>
        <fullName evidence="2">Glycosyltransferase 2-like domain-containing protein</fullName>
    </recommendedName>
</protein>
<keyword evidence="1" id="KW-0472">Membrane</keyword>
<evidence type="ECO:0000259" key="2">
    <source>
        <dbReference type="Pfam" id="PF00535"/>
    </source>
</evidence>
<reference evidence="3 4" key="1">
    <citation type="journal article" date="2016" name="Nat. Commun.">
        <title>Thousands of microbial genomes shed light on interconnected biogeochemical processes in an aquifer system.</title>
        <authorList>
            <person name="Anantharaman K."/>
            <person name="Brown C.T."/>
            <person name="Hug L.A."/>
            <person name="Sharon I."/>
            <person name="Castelle C.J."/>
            <person name="Probst A.J."/>
            <person name="Thomas B.C."/>
            <person name="Singh A."/>
            <person name="Wilkins M.J."/>
            <person name="Karaoz U."/>
            <person name="Brodie E.L."/>
            <person name="Williams K.H."/>
            <person name="Hubbard S.S."/>
            <person name="Banfield J.F."/>
        </authorList>
    </citation>
    <scope>NUCLEOTIDE SEQUENCE [LARGE SCALE GENOMIC DNA]</scope>
</reference>
<dbReference type="PANTHER" id="PTHR48090">
    <property type="entry name" value="UNDECAPRENYL-PHOSPHATE 4-DEOXY-4-FORMAMIDO-L-ARABINOSE TRANSFERASE-RELATED"/>
    <property type="match status" value="1"/>
</dbReference>
<accession>A0A1F5TS33</accession>
<sequence>MNKQISIIVPIYNEEESIKNVIPKLIKFISGINIDYEIITVNDGSKDNSLAELKKIEGIKIIDHKKNRGYGASLKTGIKNSKYDWIMIIDADETYPVEAIPELVKNMDGYDLIVGSREKRGNAIPLERRHAKQFLNRFASYLAGKNIPDLNSGLRIFRKDIVFKYWPLFPQRFSFTSTLTMICATRGYETIFVPIDYHKRAGKSSIKAVDFFNFLKLICKLSLFFKPLKVFAPLSLLFLMLAIIAPTLYVAGVVNRFYDTTFVVLVAVAIQTFFFGLLAEIIVHNK</sequence>
<feature type="transmembrane region" description="Helical" evidence="1">
    <location>
        <begin position="262"/>
        <end position="283"/>
    </location>
</feature>
<keyword evidence="1" id="KW-0812">Transmembrane</keyword>
<dbReference type="Pfam" id="PF00535">
    <property type="entry name" value="Glycos_transf_2"/>
    <property type="match status" value="1"/>
</dbReference>
<evidence type="ECO:0000313" key="3">
    <source>
        <dbReference type="EMBL" id="OGF41628.1"/>
    </source>
</evidence>
<dbReference type="InterPro" id="IPR001173">
    <property type="entry name" value="Glyco_trans_2-like"/>
</dbReference>
<comment type="caution">
    <text evidence="3">The sequence shown here is derived from an EMBL/GenBank/DDBJ whole genome shotgun (WGS) entry which is preliminary data.</text>
</comment>
<evidence type="ECO:0000313" key="4">
    <source>
        <dbReference type="Proteomes" id="UP000177579"/>
    </source>
</evidence>
<dbReference type="AlphaFoldDB" id="A0A1F5TS33"/>
<dbReference type="SUPFAM" id="SSF53448">
    <property type="entry name" value="Nucleotide-diphospho-sugar transferases"/>
    <property type="match status" value="1"/>
</dbReference>
<dbReference type="InterPro" id="IPR029044">
    <property type="entry name" value="Nucleotide-diphossugar_trans"/>
</dbReference>
<feature type="transmembrane region" description="Helical" evidence="1">
    <location>
        <begin position="230"/>
        <end position="250"/>
    </location>
</feature>